<dbReference type="GeneTree" id="ENSGT00940000157173"/>
<dbReference type="Gene3D" id="2.80.10.50">
    <property type="match status" value="1"/>
</dbReference>
<dbReference type="Proteomes" id="UP000007303">
    <property type="component" value="Unassembled WGS sequence"/>
</dbReference>
<name>H3C9N5_TETNG</name>
<accession>H3C9N5</accession>
<dbReference type="InterPro" id="IPR000772">
    <property type="entry name" value="Ricin_B_lectin"/>
</dbReference>
<dbReference type="Pfam" id="PF00652">
    <property type="entry name" value="Ricin_B_lectin"/>
    <property type="match status" value="1"/>
</dbReference>
<dbReference type="GO" id="GO:0004653">
    <property type="term" value="F:polypeptide N-acetylgalactosaminyltransferase activity"/>
    <property type="evidence" value="ECO:0007669"/>
    <property type="project" value="TreeGrafter"/>
</dbReference>
<dbReference type="GO" id="GO:0006493">
    <property type="term" value="P:protein O-linked glycosylation"/>
    <property type="evidence" value="ECO:0007669"/>
    <property type="project" value="TreeGrafter"/>
</dbReference>
<dbReference type="Ensembl" id="ENSTNIT00000005103.1">
    <property type="protein sequence ID" value="ENSTNIP00000004957.1"/>
    <property type="gene ID" value="ENSTNIG00000002434.1"/>
</dbReference>
<dbReference type="PANTHER" id="PTHR11675:SF18">
    <property type="entry name" value="POLYPEPTIDE N-ACETYLGALACTOSAMINYLTRANSFERASE 12"/>
    <property type="match status" value="1"/>
</dbReference>
<dbReference type="SUPFAM" id="SSF50370">
    <property type="entry name" value="Ricin B-like lectins"/>
    <property type="match status" value="1"/>
</dbReference>
<reference evidence="4" key="2">
    <citation type="submission" date="2025-08" db="UniProtKB">
        <authorList>
            <consortium name="Ensembl"/>
        </authorList>
    </citation>
    <scope>IDENTIFICATION</scope>
</reference>
<keyword evidence="2" id="KW-1015">Disulfide bond</keyword>
<dbReference type="OMA" id="LDDYKRH"/>
<dbReference type="InterPro" id="IPR035992">
    <property type="entry name" value="Ricin_B-like_lectins"/>
</dbReference>
<dbReference type="SMART" id="SM00458">
    <property type="entry name" value="RICIN"/>
    <property type="match status" value="1"/>
</dbReference>
<dbReference type="InParanoid" id="H3C9N5"/>
<reference evidence="4" key="3">
    <citation type="submission" date="2025-09" db="UniProtKB">
        <authorList>
            <consortium name="Ensembl"/>
        </authorList>
    </citation>
    <scope>IDENTIFICATION</scope>
</reference>
<evidence type="ECO:0000256" key="2">
    <source>
        <dbReference type="ARBA" id="ARBA00023157"/>
    </source>
</evidence>
<feature type="domain" description="Ricin B lectin" evidence="3">
    <location>
        <begin position="34"/>
        <end position="171"/>
    </location>
</feature>
<dbReference type="GO" id="GO:0005794">
    <property type="term" value="C:Golgi apparatus"/>
    <property type="evidence" value="ECO:0007669"/>
    <property type="project" value="TreeGrafter"/>
</dbReference>
<protein>
    <recommendedName>
        <fullName evidence="3">Ricin B lectin domain-containing protein</fullName>
    </recommendedName>
</protein>
<dbReference type="PANTHER" id="PTHR11675">
    <property type="entry name" value="N-ACETYLGALACTOSAMINYLTRANSFERASE"/>
    <property type="match status" value="1"/>
</dbReference>
<dbReference type="AlphaFoldDB" id="H3C9N5"/>
<evidence type="ECO:0000313" key="4">
    <source>
        <dbReference type="Ensembl" id="ENSTNIP00000004957.1"/>
    </source>
</evidence>
<dbReference type="GO" id="GO:0030246">
    <property type="term" value="F:carbohydrate binding"/>
    <property type="evidence" value="ECO:0007669"/>
    <property type="project" value="UniProtKB-KW"/>
</dbReference>
<dbReference type="HOGENOM" id="CLU_119582_0_0_1"/>
<dbReference type="Gene3D" id="1.10.8.460">
    <property type="entry name" value="ppGaNTase-T1 linker domain-like"/>
    <property type="match status" value="1"/>
</dbReference>
<dbReference type="PROSITE" id="PS50231">
    <property type="entry name" value="RICIN_B_LECTIN"/>
    <property type="match status" value="1"/>
</dbReference>
<evidence type="ECO:0000259" key="3">
    <source>
        <dbReference type="SMART" id="SM00458"/>
    </source>
</evidence>
<evidence type="ECO:0000313" key="5">
    <source>
        <dbReference type="Proteomes" id="UP000007303"/>
    </source>
</evidence>
<dbReference type="STRING" id="99883.ENSTNIP00000004957"/>
<keyword evidence="5" id="KW-1185">Reference proteome</keyword>
<sequence>DVTERRKLREKLGCKSFGWFLKNIYPDLHVPEDNPGMFGMLKNRGKADHCFDYNPTDDDVVVGERVILYPCHGMGQNQFFEYSKDGELRYNTRTPAGCVMGDSVSTYLTIQLCRGHGEPVPTHQKFVFRKDGSLYHVLSQKCVQATENTDNGVAASLQPCTASLHQQWFFVERS</sequence>
<evidence type="ECO:0000256" key="1">
    <source>
        <dbReference type="ARBA" id="ARBA00022734"/>
    </source>
</evidence>
<keyword evidence="1" id="KW-0430">Lectin</keyword>
<organism evidence="4 5">
    <name type="scientific">Tetraodon nigroviridis</name>
    <name type="common">Spotted green pufferfish</name>
    <name type="synonym">Chelonodon nigroviridis</name>
    <dbReference type="NCBI Taxonomy" id="99883"/>
    <lineage>
        <taxon>Eukaryota</taxon>
        <taxon>Metazoa</taxon>
        <taxon>Chordata</taxon>
        <taxon>Craniata</taxon>
        <taxon>Vertebrata</taxon>
        <taxon>Euteleostomi</taxon>
        <taxon>Actinopterygii</taxon>
        <taxon>Neopterygii</taxon>
        <taxon>Teleostei</taxon>
        <taxon>Neoteleostei</taxon>
        <taxon>Acanthomorphata</taxon>
        <taxon>Eupercaria</taxon>
        <taxon>Tetraodontiformes</taxon>
        <taxon>Tetradontoidea</taxon>
        <taxon>Tetraodontidae</taxon>
        <taxon>Tetraodon</taxon>
    </lineage>
</organism>
<reference evidence="5" key="1">
    <citation type="journal article" date="2004" name="Nature">
        <title>Genome duplication in the teleost fish Tetraodon nigroviridis reveals the early vertebrate proto-karyotype.</title>
        <authorList>
            <person name="Jaillon O."/>
            <person name="Aury J.-M."/>
            <person name="Brunet F."/>
            <person name="Petit J.-L."/>
            <person name="Stange-Thomann N."/>
            <person name="Mauceli E."/>
            <person name="Bouneau L."/>
            <person name="Fischer C."/>
            <person name="Ozouf-Costaz C."/>
            <person name="Bernot A."/>
            <person name="Nicaud S."/>
            <person name="Jaffe D."/>
            <person name="Fisher S."/>
            <person name="Lutfalla G."/>
            <person name="Dossat C."/>
            <person name="Segurens B."/>
            <person name="Dasilva C."/>
            <person name="Salanoubat M."/>
            <person name="Levy M."/>
            <person name="Boudet N."/>
            <person name="Castellano S."/>
            <person name="Anthouard V."/>
            <person name="Jubin C."/>
            <person name="Castelli V."/>
            <person name="Katinka M."/>
            <person name="Vacherie B."/>
            <person name="Biemont C."/>
            <person name="Skalli Z."/>
            <person name="Cattolico L."/>
            <person name="Poulain J."/>
            <person name="De Berardinis V."/>
            <person name="Cruaud C."/>
            <person name="Duprat S."/>
            <person name="Brottier P."/>
            <person name="Coutanceau J.-P."/>
            <person name="Gouzy J."/>
            <person name="Parra G."/>
            <person name="Lardier G."/>
            <person name="Chapple C."/>
            <person name="McKernan K.J."/>
            <person name="McEwan P."/>
            <person name="Bosak S."/>
            <person name="Kellis M."/>
            <person name="Volff J.-N."/>
            <person name="Guigo R."/>
            <person name="Zody M.C."/>
            <person name="Mesirov J."/>
            <person name="Lindblad-Toh K."/>
            <person name="Birren B."/>
            <person name="Nusbaum C."/>
            <person name="Kahn D."/>
            <person name="Robinson-Rechavi M."/>
            <person name="Laudet V."/>
            <person name="Schachter V."/>
            <person name="Quetier F."/>
            <person name="Saurin W."/>
            <person name="Scarpelli C."/>
            <person name="Wincker P."/>
            <person name="Lander E.S."/>
            <person name="Weissenbach J."/>
            <person name="Roest Crollius H."/>
        </authorList>
    </citation>
    <scope>NUCLEOTIDE SEQUENCE [LARGE SCALE GENOMIC DNA]</scope>
</reference>
<proteinExistence type="predicted"/>